<sequence>MTQVIQRRRERRYLERFAFYLSCSMIVLMFILCLASYFTSQDPTAVDLTQRFQPPSAAHWAGTDQFGRDILTRIMYSMRSFIMISMGAVLVGATLGSLIGLVAGVVRPGWRRLMMSVVDGFIAFPGILLALLIIFILGKGQWNTVVAISLMLMPTFAKLAYSTTLEVLDKDFVKAAYSYGLSRWEILFRHVLPFYVPKLITQASGSVASSMMIESSLSFLGLGVQPPNASLGLMMNEAQQYALLYPYMILPTGIVLVSVVLAFIMLGDSLNDRWQLRTEVWDD</sequence>
<feature type="transmembrane region" description="Helical" evidence="7">
    <location>
        <begin position="17"/>
        <end position="38"/>
    </location>
</feature>
<dbReference type="GO" id="GO:0005886">
    <property type="term" value="C:plasma membrane"/>
    <property type="evidence" value="ECO:0007669"/>
    <property type="project" value="UniProtKB-SubCell"/>
</dbReference>
<organism evidence="9 10">
    <name type="scientific">Falseniella ignava</name>
    <dbReference type="NCBI Taxonomy" id="137730"/>
    <lineage>
        <taxon>Bacteria</taxon>
        <taxon>Bacillati</taxon>
        <taxon>Bacillota</taxon>
        <taxon>Bacilli</taxon>
        <taxon>Lactobacillales</taxon>
        <taxon>Aerococcaceae</taxon>
        <taxon>Falseniella</taxon>
    </lineage>
</organism>
<dbReference type="InterPro" id="IPR035906">
    <property type="entry name" value="MetI-like_sf"/>
</dbReference>
<dbReference type="OrthoDB" id="9797472at2"/>
<feature type="transmembrane region" description="Helical" evidence="7">
    <location>
        <begin position="81"/>
        <end position="106"/>
    </location>
</feature>
<dbReference type="AlphaFoldDB" id="A0A2I1JW22"/>
<dbReference type="PROSITE" id="PS50928">
    <property type="entry name" value="ABC_TM1"/>
    <property type="match status" value="1"/>
</dbReference>
<dbReference type="SUPFAM" id="SSF161098">
    <property type="entry name" value="MetI-like"/>
    <property type="match status" value="1"/>
</dbReference>
<evidence type="ECO:0000313" key="10">
    <source>
        <dbReference type="Proteomes" id="UP000234384"/>
    </source>
</evidence>
<comment type="subcellular location">
    <subcellularLocation>
        <location evidence="1 7">Cell membrane</location>
        <topology evidence="1 7">Multi-pass membrane protein</topology>
    </subcellularLocation>
</comment>
<evidence type="ECO:0000256" key="5">
    <source>
        <dbReference type="ARBA" id="ARBA00022989"/>
    </source>
</evidence>
<keyword evidence="3" id="KW-1003">Cell membrane</keyword>
<dbReference type="PANTHER" id="PTHR43386">
    <property type="entry name" value="OLIGOPEPTIDE TRANSPORT SYSTEM PERMEASE PROTEIN APPC"/>
    <property type="match status" value="1"/>
</dbReference>
<keyword evidence="4 7" id="KW-0812">Transmembrane</keyword>
<evidence type="ECO:0000256" key="6">
    <source>
        <dbReference type="ARBA" id="ARBA00023136"/>
    </source>
</evidence>
<evidence type="ECO:0000313" key="9">
    <source>
        <dbReference type="EMBL" id="PKY87532.1"/>
    </source>
</evidence>
<keyword evidence="5 7" id="KW-1133">Transmembrane helix</keyword>
<comment type="similarity">
    <text evidence="7">Belongs to the binding-protein-dependent transport system permease family.</text>
</comment>
<gene>
    <name evidence="9" type="ORF">CYJ57_07310</name>
</gene>
<keyword evidence="2 7" id="KW-0813">Transport</keyword>
<dbReference type="Gene3D" id="1.10.3720.10">
    <property type="entry name" value="MetI-like"/>
    <property type="match status" value="1"/>
</dbReference>
<feature type="transmembrane region" description="Helical" evidence="7">
    <location>
        <begin position="142"/>
        <end position="161"/>
    </location>
</feature>
<reference evidence="9 10" key="1">
    <citation type="submission" date="2017-12" db="EMBL/GenBank/DDBJ databases">
        <title>Phylogenetic diversity of female urinary microbiome.</title>
        <authorList>
            <person name="Thomas-White K."/>
            <person name="Wolfe A.J."/>
        </authorList>
    </citation>
    <scope>NUCLEOTIDE SEQUENCE [LARGE SCALE GENOMIC DNA]</scope>
    <source>
        <strain evidence="9 10">UMB0898</strain>
    </source>
</reference>
<dbReference type="Pfam" id="PF00528">
    <property type="entry name" value="BPD_transp_1"/>
    <property type="match status" value="1"/>
</dbReference>
<dbReference type="InterPro" id="IPR050366">
    <property type="entry name" value="BP-dependent_transpt_permease"/>
</dbReference>
<comment type="caution">
    <text evidence="9">The sequence shown here is derived from an EMBL/GenBank/DDBJ whole genome shotgun (WGS) entry which is preliminary data.</text>
</comment>
<dbReference type="InterPro" id="IPR000515">
    <property type="entry name" value="MetI-like"/>
</dbReference>
<protein>
    <submittedName>
        <fullName evidence="9">Peptide ABC transporter permease</fullName>
    </submittedName>
</protein>
<dbReference type="EMBL" id="PKHE01000026">
    <property type="protein sequence ID" value="PKY87532.1"/>
    <property type="molecule type" value="Genomic_DNA"/>
</dbReference>
<evidence type="ECO:0000256" key="3">
    <source>
        <dbReference type="ARBA" id="ARBA00022475"/>
    </source>
</evidence>
<evidence type="ECO:0000256" key="2">
    <source>
        <dbReference type="ARBA" id="ARBA00022448"/>
    </source>
</evidence>
<proteinExistence type="inferred from homology"/>
<dbReference type="PANTHER" id="PTHR43386:SF25">
    <property type="entry name" value="PEPTIDE ABC TRANSPORTER PERMEASE PROTEIN"/>
    <property type="match status" value="1"/>
</dbReference>
<dbReference type="RefSeq" id="WP_101954722.1">
    <property type="nucleotide sequence ID" value="NZ_PKHE01000026.1"/>
</dbReference>
<feature type="transmembrane region" description="Helical" evidence="7">
    <location>
        <begin position="113"/>
        <end position="136"/>
    </location>
</feature>
<accession>A0A2I1JW22</accession>
<dbReference type="GO" id="GO:0055085">
    <property type="term" value="P:transmembrane transport"/>
    <property type="evidence" value="ECO:0007669"/>
    <property type="project" value="InterPro"/>
</dbReference>
<keyword evidence="6 7" id="KW-0472">Membrane</keyword>
<dbReference type="Proteomes" id="UP000234384">
    <property type="component" value="Unassembled WGS sequence"/>
</dbReference>
<name>A0A2I1JW22_9LACT</name>
<dbReference type="CDD" id="cd06261">
    <property type="entry name" value="TM_PBP2"/>
    <property type="match status" value="1"/>
</dbReference>
<evidence type="ECO:0000259" key="8">
    <source>
        <dbReference type="PROSITE" id="PS50928"/>
    </source>
</evidence>
<evidence type="ECO:0000256" key="7">
    <source>
        <dbReference type="RuleBase" id="RU363032"/>
    </source>
</evidence>
<feature type="transmembrane region" description="Helical" evidence="7">
    <location>
        <begin position="244"/>
        <end position="267"/>
    </location>
</feature>
<feature type="domain" description="ABC transmembrane type-1" evidence="8">
    <location>
        <begin position="78"/>
        <end position="267"/>
    </location>
</feature>
<evidence type="ECO:0000256" key="1">
    <source>
        <dbReference type="ARBA" id="ARBA00004651"/>
    </source>
</evidence>
<evidence type="ECO:0000256" key="4">
    <source>
        <dbReference type="ARBA" id="ARBA00022692"/>
    </source>
</evidence>